<reference evidence="2" key="1">
    <citation type="submission" date="2016-05" db="EMBL/GenBank/DDBJ databases">
        <authorList>
            <person name="Li Y."/>
        </authorList>
    </citation>
    <scope>NUCLEOTIDE SEQUENCE [LARGE SCALE GENOMIC DNA]</scope>
    <source>
        <strain evidence="2">YIC4027</strain>
    </source>
</reference>
<proteinExistence type="predicted"/>
<organism evidence="1 2">
    <name type="scientific">Sinorhizobium alkalisoli</name>
    <dbReference type="NCBI Taxonomy" id="1752398"/>
    <lineage>
        <taxon>Bacteria</taxon>
        <taxon>Pseudomonadati</taxon>
        <taxon>Pseudomonadota</taxon>
        <taxon>Alphaproteobacteria</taxon>
        <taxon>Hyphomicrobiales</taxon>
        <taxon>Rhizobiaceae</taxon>
        <taxon>Sinorhizobium/Ensifer group</taxon>
        <taxon>Sinorhizobium</taxon>
    </lineage>
</organism>
<sequence length="182" mass="19361">MDHATPIRLLVILSADMVGESSNDEIRIERIAPVYYMFKDVEADVVLATPTGGYAALAPDLRQFPSEEPCVQRFLSDRDARDDFADTLSLDQIVIDDFDAAFCFGFSGSIWGADGLGVAPMIRAFLGDMKPVAIIPGRGLDIAAEGAGSGLLVVGDSGQSAALAAHALLNVIELRRQFATTA</sequence>
<evidence type="ECO:0000313" key="2">
    <source>
        <dbReference type="Proteomes" id="UP000094342"/>
    </source>
</evidence>
<comment type="caution">
    <text evidence="1">The sequence shown here is derived from an EMBL/GenBank/DDBJ whole genome shotgun (WGS) entry which is preliminary data.</text>
</comment>
<dbReference type="OrthoDB" id="9792284at2"/>
<dbReference type="SUPFAM" id="SSF52317">
    <property type="entry name" value="Class I glutamine amidotransferase-like"/>
    <property type="match status" value="1"/>
</dbReference>
<dbReference type="InterPro" id="IPR029062">
    <property type="entry name" value="Class_I_gatase-like"/>
</dbReference>
<dbReference type="Proteomes" id="UP000094342">
    <property type="component" value="Unassembled WGS sequence"/>
</dbReference>
<accession>A0A1E3V755</accession>
<protein>
    <submittedName>
        <fullName evidence="1">Transporter</fullName>
    </submittedName>
</protein>
<evidence type="ECO:0000313" key="1">
    <source>
        <dbReference type="EMBL" id="ODR89305.1"/>
    </source>
</evidence>
<dbReference type="RefSeq" id="WP_069460700.1">
    <property type="nucleotide sequence ID" value="NZ_CP034909.1"/>
</dbReference>
<name>A0A1E3V755_9HYPH</name>
<dbReference type="AlphaFoldDB" id="A0A1E3V755"/>
<dbReference type="STRING" id="1752398.A8M32_23000"/>
<dbReference type="EMBL" id="LYBW01000062">
    <property type="protein sequence ID" value="ODR89305.1"/>
    <property type="molecule type" value="Genomic_DNA"/>
</dbReference>
<dbReference type="Gene3D" id="3.40.50.880">
    <property type="match status" value="1"/>
</dbReference>
<keyword evidence="2" id="KW-1185">Reference proteome</keyword>
<gene>
    <name evidence="1" type="ORF">A8M32_23000</name>
</gene>